<dbReference type="Proteomes" id="UP000008635">
    <property type="component" value="Chromosome"/>
</dbReference>
<dbReference type="Gene3D" id="2.60.40.3680">
    <property type="match status" value="1"/>
</dbReference>
<dbReference type="KEGG" id="dmr:Deima_2712"/>
<feature type="transmembrane region" description="Helical" evidence="1">
    <location>
        <begin position="381"/>
        <end position="400"/>
    </location>
</feature>
<dbReference type="eggNOG" id="ENOG5033A62">
    <property type="taxonomic scope" value="Bacteria"/>
</dbReference>
<dbReference type="OrthoDB" id="54761at2"/>
<proteinExistence type="predicted"/>
<feature type="transmembrane region" description="Helical" evidence="1">
    <location>
        <begin position="59"/>
        <end position="77"/>
    </location>
</feature>
<evidence type="ECO:0000313" key="2">
    <source>
        <dbReference type="EMBL" id="ADV68342.1"/>
    </source>
</evidence>
<gene>
    <name evidence="2" type="ordered locus">Deima_2712</name>
</gene>
<keyword evidence="1" id="KW-0812">Transmembrane</keyword>
<feature type="transmembrane region" description="Helical" evidence="1">
    <location>
        <begin position="437"/>
        <end position="467"/>
    </location>
</feature>
<accession>E8UBA3</accession>
<keyword evidence="1" id="KW-0472">Membrane</keyword>
<feature type="transmembrane region" description="Helical" evidence="1">
    <location>
        <begin position="20"/>
        <end position="39"/>
    </location>
</feature>
<evidence type="ECO:0000313" key="3">
    <source>
        <dbReference type="Proteomes" id="UP000008635"/>
    </source>
</evidence>
<dbReference type="AlphaFoldDB" id="E8UBA3"/>
<reference evidence="3" key="2">
    <citation type="submission" date="2011-01" db="EMBL/GenBank/DDBJ databases">
        <title>The complete genome of Deinococcus maricopensis DSM 21211.</title>
        <authorList>
            <consortium name="US DOE Joint Genome Institute (JGI-PGF)"/>
            <person name="Lucas S."/>
            <person name="Copeland A."/>
            <person name="Lapidus A."/>
            <person name="Goodwin L."/>
            <person name="Pitluck S."/>
            <person name="Kyrpides N."/>
            <person name="Mavromatis K."/>
            <person name="Pagani I."/>
            <person name="Ivanova N."/>
            <person name="Ovchinnikova G."/>
            <person name="Zeytun A."/>
            <person name="Detter J.C."/>
            <person name="Han C."/>
            <person name="Land M."/>
            <person name="Hauser L."/>
            <person name="Markowitz V."/>
            <person name="Cheng J.-F."/>
            <person name="Hugenholtz P."/>
            <person name="Woyke T."/>
            <person name="Wu D."/>
            <person name="Pukall R."/>
            <person name="Gehrich-Schroeter G."/>
            <person name="Brambilla E."/>
            <person name="Klenk H.-P."/>
            <person name="Eisen J.A."/>
        </authorList>
    </citation>
    <scope>NUCLEOTIDE SEQUENCE [LARGE SCALE GENOMIC DNA]</scope>
    <source>
        <strain evidence="3">DSM 21211 / LMG 22137 / NRRL B-23946 / LB-34</strain>
    </source>
</reference>
<feature type="transmembrane region" description="Helical" evidence="1">
    <location>
        <begin position="406"/>
        <end position="425"/>
    </location>
</feature>
<reference evidence="2 3" key="1">
    <citation type="journal article" date="2011" name="Stand. Genomic Sci.">
        <title>Complete genome sequence of Deinococcus maricopensis type strain (LB-34).</title>
        <authorList>
            <person name="Pukall R."/>
            <person name="Zeytun A."/>
            <person name="Lucas S."/>
            <person name="Lapidus A."/>
            <person name="Hammon N."/>
            <person name="Deshpande S."/>
            <person name="Nolan M."/>
            <person name="Cheng J.F."/>
            <person name="Pitluck S."/>
            <person name="Liolios K."/>
            <person name="Pagani I."/>
            <person name="Mikhailova N."/>
            <person name="Ivanova N."/>
            <person name="Mavromatis K."/>
            <person name="Pati A."/>
            <person name="Tapia R."/>
            <person name="Han C."/>
            <person name="Goodwin L."/>
            <person name="Chen A."/>
            <person name="Palaniappan K."/>
            <person name="Land M."/>
            <person name="Hauser L."/>
            <person name="Chang Y.J."/>
            <person name="Jeffries C.D."/>
            <person name="Brambilla E.M."/>
            <person name="Rohde M."/>
            <person name="Goker M."/>
            <person name="Detter J.C."/>
            <person name="Woyke T."/>
            <person name="Bristow J."/>
            <person name="Eisen J.A."/>
            <person name="Markowitz V."/>
            <person name="Hugenholtz P."/>
            <person name="Kyrpides N.C."/>
            <person name="Klenk H.P."/>
        </authorList>
    </citation>
    <scope>NUCLEOTIDE SEQUENCE [LARGE SCALE GENOMIC DNA]</scope>
    <source>
        <strain evidence="3">DSM 21211 / LMG 22137 / NRRL B-23946 / LB-34</strain>
    </source>
</reference>
<name>E8UBA3_DEIML</name>
<dbReference type="EMBL" id="CP002454">
    <property type="protein sequence ID" value="ADV68342.1"/>
    <property type="molecule type" value="Genomic_DNA"/>
</dbReference>
<feature type="transmembrane region" description="Helical" evidence="1">
    <location>
        <begin position="355"/>
        <end position="374"/>
    </location>
</feature>
<organism evidence="2 3">
    <name type="scientific">Deinococcus maricopensis (strain DSM 21211 / LMG 22137 / NRRL B-23946 / LB-34)</name>
    <dbReference type="NCBI Taxonomy" id="709986"/>
    <lineage>
        <taxon>Bacteria</taxon>
        <taxon>Thermotogati</taxon>
        <taxon>Deinococcota</taxon>
        <taxon>Deinococci</taxon>
        <taxon>Deinococcales</taxon>
        <taxon>Deinococcaceae</taxon>
        <taxon>Deinococcus</taxon>
    </lineage>
</organism>
<dbReference type="HOGENOM" id="CLU_556343_0_0_0"/>
<sequence length="477" mass="51506">MVQSFLDALLAALPSPEAWLRALAVLALTLIVLLLLRLLDRPRYERLLNRAPGGARTGLWLLPALTLLAALPMYAILQRVVTARISTDVNARYLNRADPDGAPTTQAAPTATYLTTRTYTRTLVLPPQLVRRIGQDGVGVLAPYLTDPTSENVLRLADRFRRSGNDVIFTRESTQLTEEPIRIDASKVNVNLDFQMGDLYRAAFNAVYTFQNPTQEEVTARFRFPPPVGSGTLSDFRVTVNGQELTAAQLTGGTQWEGTLAPGQTVAARVTYRHVGARGWNYALAGRREPVRNFDLSVHTNRPAKFQRYSLFPTGQTRDLAGNSTLRWQLPDALTAQDVAVAFSGSSTRETVVKLYTFAPLALLLGAALAVMTARLRRVFLAPRAAALAVLGVVVGLTLGGVLMSYLLFPLAGLIGGMVAALLALRALGRAYLWPVLVAALAPLAFLTGGNAGLILTLGAVVSLLLFMGPRGRPTPG</sequence>
<dbReference type="RefSeq" id="WP_013557846.1">
    <property type="nucleotide sequence ID" value="NC_014958.1"/>
</dbReference>
<keyword evidence="3" id="KW-1185">Reference proteome</keyword>
<protein>
    <submittedName>
        <fullName evidence="2">Uncharacterized protein</fullName>
    </submittedName>
</protein>
<keyword evidence="1" id="KW-1133">Transmembrane helix</keyword>
<evidence type="ECO:0000256" key="1">
    <source>
        <dbReference type="SAM" id="Phobius"/>
    </source>
</evidence>